<accession>A0ABN6WY18</accession>
<name>A0ABN6WY18_9BACT</name>
<feature type="transmembrane region" description="Helical" evidence="3">
    <location>
        <begin position="120"/>
        <end position="140"/>
    </location>
</feature>
<keyword evidence="1" id="KW-0175">Coiled coil</keyword>
<dbReference type="EMBL" id="AP027370">
    <property type="protein sequence ID" value="BDY13109.1"/>
    <property type="molecule type" value="Genomic_DNA"/>
</dbReference>
<evidence type="ECO:0000256" key="2">
    <source>
        <dbReference type="SAM" id="MobiDB-lite"/>
    </source>
</evidence>
<feature type="region of interest" description="Disordered" evidence="2">
    <location>
        <begin position="196"/>
        <end position="239"/>
    </location>
</feature>
<evidence type="ECO:0000256" key="1">
    <source>
        <dbReference type="SAM" id="Coils"/>
    </source>
</evidence>
<keyword evidence="5" id="KW-1185">Reference proteome</keyword>
<sequence length="239" mass="27726">MLYYIKNNDEAWRMTKLLCSIFLAAILIGCTGEQTQNGGFDVKETAKEKRTKYRTFVSDEELKTQKELAEIEAKKRIELEKITGETRLKQLELEKRKELELLREKERLLALEHEQAMQRYALIGGILLLLLLGAALLWYFDKRRKDKLRAYEDNLKKYFHQKENEARVKIAEKILDTVASQDLGIEQKTKLIEALHGPVGGTKPHTPEEEPQHLIEEKNDDGTIIVEPQESDHDDKPAK</sequence>
<keyword evidence="3" id="KW-1133">Transmembrane helix</keyword>
<gene>
    <name evidence="4" type="ORF">HCR_14210</name>
</gene>
<proteinExistence type="predicted"/>
<protein>
    <submittedName>
        <fullName evidence="4">Uncharacterized protein</fullName>
    </submittedName>
</protein>
<evidence type="ECO:0000313" key="5">
    <source>
        <dbReference type="Proteomes" id="UP001321445"/>
    </source>
</evidence>
<feature type="compositionally biased region" description="Basic and acidic residues" evidence="2">
    <location>
        <begin position="205"/>
        <end position="221"/>
    </location>
</feature>
<keyword evidence="3" id="KW-0472">Membrane</keyword>
<dbReference type="PROSITE" id="PS51257">
    <property type="entry name" value="PROKAR_LIPOPROTEIN"/>
    <property type="match status" value="1"/>
</dbReference>
<organism evidence="4 5">
    <name type="scientific">Hydrogenimonas cancrithermarum</name>
    <dbReference type="NCBI Taxonomy" id="2993563"/>
    <lineage>
        <taxon>Bacteria</taxon>
        <taxon>Pseudomonadati</taxon>
        <taxon>Campylobacterota</taxon>
        <taxon>Epsilonproteobacteria</taxon>
        <taxon>Campylobacterales</taxon>
        <taxon>Hydrogenimonadaceae</taxon>
        <taxon>Hydrogenimonas</taxon>
    </lineage>
</organism>
<dbReference type="Proteomes" id="UP001321445">
    <property type="component" value="Chromosome"/>
</dbReference>
<evidence type="ECO:0000256" key="3">
    <source>
        <dbReference type="SAM" id="Phobius"/>
    </source>
</evidence>
<feature type="compositionally biased region" description="Basic and acidic residues" evidence="2">
    <location>
        <begin position="230"/>
        <end position="239"/>
    </location>
</feature>
<keyword evidence="3" id="KW-0812">Transmembrane</keyword>
<evidence type="ECO:0000313" key="4">
    <source>
        <dbReference type="EMBL" id="BDY13109.1"/>
    </source>
</evidence>
<reference evidence="4 5" key="1">
    <citation type="submission" date="2023-03" db="EMBL/GenBank/DDBJ databases">
        <title>Description of Hydrogenimonas sp. ISO32.</title>
        <authorList>
            <person name="Mino S."/>
            <person name="Fukazawa S."/>
            <person name="Sawabe T."/>
        </authorList>
    </citation>
    <scope>NUCLEOTIDE SEQUENCE [LARGE SCALE GENOMIC DNA]</scope>
    <source>
        <strain evidence="4 5">ISO32</strain>
    </source>
</reference>
<feature type="coiled-coil region" evidence="1">
    <location>
        <begin position="74"/>
        <end position="114"/>
    </location>
</feature>